<gene>
    <name evidence="1" type="ORF">EIM44_10325</name>
</gene>
<sequence length="93" mass="11081">MPETIYIDSMPQIRLVILDVILNKGKIFDEINKKLEEKGFSFKEEKNDDVWHFFRFTKKQEFHFNQLDNAEKIIESDIGKCLDCNVRVKLSEV</sequence>
<reference evidence="1 2" key="1">
    <citation type="submission" date="2018-11" db="EMBL/GenBank/DDBJ databases">
        <title>Whole genome sequence of Bibersteinia trehalosi strain OADDL-BT1 an multidrug resistant pathogen isolate.</title>
        <authorList>
            <person name="Couger M."/>
            <person name="Ramachandran A."/>
        </authorList>
    </citation>
    <scope>NUCLEOTIDE SEQUENCE [LARGE SCALE GENOMIC DNA]</scope>
    <source>
        <strain evidence="1 2">OADDL-BT1</strain>
    </source>
</reference>
<dbReference type="Proteomes" id="UP000276010">
    <property type="component" value="Unassembled WGS sequence"/>
</dbReference>
<organism evidence="1 2">
    <name type="scientific">Bibersteinia trehalosi</name>
    <name type="common">Pasteurella trehalosi</name>
    <dbReference type="NCBI Taxonomy" id="47735"/>
    <lineage>
        <taxon>Bacteria</taxon>
        <taxon>Pseudomonadati</taxon>
        <taxon>Pseudomonadota</taxon>
        <taxon>Gammaproteobacteria</taxon>
        <taxon>Pasteurellales</taxon>
        <taxon>Pasteurellaceae</taxon>
        <taxon>Bibersteinia</taxon>
    </lineage>
</organism>
<name>A0A426FF81_BIBTR</name>
<accession>A0A426FF81</accession>
<protein>
    <submittedName>
        <fullName evidence="1">Uncharacterized protein</fullName>
    </submittedName>
</protein>
<dbReference type="EMBL" id="RRUC01000045">
    <property type="protein sequence ID" value="RRN01040.1"/>
    <property type="molecule type" value="Genomic_DNA"/>
</dbReference>
<evidence type="ECO:0000313" key="1">
    <source>
        <dbReference type="EMBL" id="RRN01040.1"/>
    </source>
</evidence>
<evidence type="ECO:0000313" key="2">
    <source>
        <dbReference type="Proteomes" id="UP000276010"/>
    </source>
</evidence>
<dbReference type="AlphaFoldDB" id="A0A426FF81"/>
<proteinExistence type="predicted"/>
<dbReference type="RefSeq" id="WP_125135327.1">
    <property type="nucleotide sequence ID" value="NZ_CP146202.1"/>
</dbReference>
<comment type="caution">
    <text evidence="1">The sequence shown here is derived from an EMBL/GenBank/DDBJ whole genome shotgun (WGS) entry which is preliminary data.</text>
</comment>